<dbReference type="InParanoid" id="A0A6P8YI03"/>
<evidence type="ECO:0000256" key="1">
    <source>
        <dbReference type="SAM" id="MobiDB-lite"/>
    </source>
</evidence>
<feature type="chain" id="PRO_5028440027" evidence="2">
    <location>
        <begin position="21"/>
        <end position="142"/>
    </location>
</feature>
<proteinExistence type="predicted"/>
<accession>A0A6P8YI03</accession>
<keyword evidence="3" id="KW-1185">Reference proteome</keyword>
<feature type="region of interest" description="Disordered" evidence="1">
    <location>
        <begin position="72"/>
        <end position="94"/>
    </location>
</feature>
<sequence length="142" mass="15489">MSKTALALFAVAAFATLASAQNSKYAAELTKAGENGGRAARGVRPRLGQHQLQGALEPHLGAERTAQRLALRRGQGRLQQGHRRAGTDRRQGADVPHCVQEATGHAVHRPGQQIPEPRKGALKKKSLKSNEKVWMFSHHQMH</sequence>
<reference evidence="4" key="1">
    <citation type="submission" date="2025-08" db="UniProtKB">
        <authorList>
            <consortium name="RefSeq"/>
        </authorList>
    </citation>
    <scope>IDENTIFICATION</scope>
    <source>
        <tissue evidence="4">Total insect</tissue>
    </source>
</reference>
<dbReference type="Proteomes" id="UP000515158">
    <property type="component" value="Unplaced"/>
</dbReference>
<dbReference type="RefSeq" id="XP_034239423.1">
    <property type="nucleotide sequence ID" value="XM_034383532.1"/>
</dbReference>
<dbReference type="AlphaFoldDB" id="A0A6P8YI03"/>
<name>A0A6P8YI03_THRPL</name>
<evidence type="ECO:0000313" key="4">
    <source>
        <dbReference type="RefSeq" id="XP_034239423.1"/>
    </source>
</evidence>
<organism evidence="4">
    <name type="scientific">Thrips palmi</name>
    <name type="common">Melon thrips</name>
    <dbReference type="NCBI Taxonomy" id="161013"/>
    <lineage>
        <taxon>Eukaryota</taxon>
        <taxon>Metazoa</taxon>
        <taxon>Ecdysozoa</taxon>
        <taxon>Arthropoda</taxon>
        <taxon>Hexapoda</taxon>
        <taxon>Insecta</taxon>
        <taxon>Pterygota</taxon>
        <taxon>Neoptera</taxon>
        <taxon>Paraneoptera</taxon>
        <taxon>Thysanoptera</taxon>
        <taxon>Terebrantia</taxon>
        <taxon>Thripoidea</taxon>
        <taxon>Thripidae</taxon>
        <taxon>Thrips</taxon>
    </lineage>
</organism>
<dbReference type="GeneID" id="117644251"/>
<dbReference type="KEGG" id="tpal:117644251"/>
<gene>
    <name evidence="4" type="primary">LOC117644251</name>
</gene>
<protein>
    <submittedName>
        <fullName evidence="4">Uncharacterized protein LOC117644251</fullName>
    </submittedName>
</protein>
<keyword evidence="2" id="KW-0732">Signal</keyword>
<feature type="compositionally biased region" description="Basic residues" evidence="1">
    <location>
        <begin position="72"/>
        <end position="84"/>
    </location>
</feature>
<feature type="signal peptide" evidence="2">
    <location>
        <begin position="1"/>
        <end position="20"/>
    </location>
</feature>
<evidence type="ECO:0000256" key="2">
    <source>
        <dbReference type="SAM" id="SignalP"/>
    </source>
</evidence>
<evidence type="ECO:0000313" key="3">
    <source>
        <dbReference type="Proteomes" id="UP000515158"/>
    </source>
</evidence>